<name>X1A4U1_9ZZZZ</name>
<sequence>MAKNRGDQILRDRLQFTIDASGDLTTVYGRMDLSAFTGGKKGLAIKEVMFQLRDPAGSNTGVFSLVGDNLNASGSGPSQSSLKLFATTRAYENAADVGIASPDVLCVEEQQWILGSVDAAISPESGYAQWDRHFYGPEDLHPEGFTVVSDLLIGIAFDNWNTQGEQTIELDVLLIADEITLTTERMNALYTQAQDL</sequence>
<comment type="caution">
    <text evidence="1">The sequence shown here is derived from an EMBL/GenBank/DDBJ whole genome shotgun (WGS) entry which is preliminary data.</text>
</comment>
<evidence type="ECO:0000313" key="1">
    <source>
        <dbReference type="EMBL" id="GAG67798.1"/>
    </source>
</evidence>
<proteinExistence type="predicted"/>
<reference evidence="1" key="1">
    <citation type="journal article" date="2014" name="Front. Microbiol.">
        <title>High frequency of phylogenetically diverse reductive dehalogenase-homologous genes in deep subseafloor sedimentary metagenomes.</title>
        <authorList>
            <person name="Kawai M."/>
            <person name="Futagami T."/>
            <person name="Toyoda A."/>
            <person name="Takaki Y."/>
            <person name="Nishi S."/>
            <person name="Hori S."/>
            <person name="Arai W."/>
            <person name="Tsubouchi T."/>
            <person name="Morono Y."/>
            <person name="Uchiyama I."/>
            <person name="Ito T."/>
            <person name="Fujiyama A."/>
            <person name="Inagaki F."/>
            <person name="Takami H."/>
        </authorList>
    </citation>
    <scope>NUCLEOTIDE SEQUENCE</scope>
    <source>
        <strain evidence="1">Expedition CK06-06</strain>
    </source>
</reference>
<accession>X1A4U1</accession>
<organism evidence="1">
    <name type="scientific">marine sediment metagenome</name>
    <dbReference type="NCBI Taxonomy" id="412755"/>
    <lineage>
        <taxon>unclassified sequences</taxon>
        <taxon>metagenomes</taxon>
        <taxon>ecological metagenomes</taxon>
    </lineage>
</organism>
<protein>
    <submittedName>
        <fullName evidence="1">Uncharacterized protein</fullName>
    </submittedName>
</protein>
<dbReference type="AlphaFoldDB" id="X1A4U1"/>
<gene>
    <name evidence="1" type="ORF">S01H4_18171</name>
</gene>
<dbReference type="EMBL" id="BART01008044">
    <property type="protein sequence ID" value="GAG67798.1"/>
    <property type="molecule type" value="Genomic_DNA"/>
</dbReference>